<evidence type="ECO:0000313" key="1">
    <source>
        <dbReference type="EMBL" id="KAJ3510566.1"/>
    </source>
</evidence>
<sequence length="794" mass="88206">MPRSSSPAPEIPSSTPQHETLYIGAQNATIQWVGLNDATARVSTESQQHPDRRNHRFFDSKAVGGTSTPRRNDDRWGLIPKAQTVLEMHSGCVRNFAHYGYVYCMIMAKGPTVEVGADDDVLISGAGDGTIKLWSLGHAAGEDEEHGGGIQEIMTLGNDDAESVLSLALDSSFLYAGKLDGIVELWDLDTAQRLRVIKAHDCDIMSIQMGWGYLWTAATNGWASKYSTAHYGKYQHAASGTVPQKYQCILRWQAHHGKVLASAAATYKNKPYYITGANDDNISIWSIDIDDCSKKEKEKEKEKDASQAYDNLLLSTLRDFVSYKTVSSRPEFAEDCRKGATYLGALFKRLGGQVEMLSIEKHHNPVVYALFSAKKEAAETRKRILFYGHYDVVAADSRKGKWTTDPFTMQGTNGYLYGRGVSDNKGPIVAALYAVTDLMEAQQLENDVIFLIEGEEEFGSLGFEEIVKKNKELIGEVDYILLANSYWLDDEVPCLTYGLRGVLHTTICVDSPRPDIHSGVDGSYMMNEPLSDLTQILSKLKGPGNRVQIPNFYSGILPVTPEEEARYDDIASILIRSNPEKGPEERLKQSLMARWREPNLTLHRYKVSGPDGSLVSSHASSHISLRLVPGQEVDNVIEALTTFLRNEFAELESQNRLTINVDNRAEPWLGDPTNAIFQTLEKAIVETWESCFETSTTSGEATPEESSDETTEKTNKQNEVLAVKTKLGKPRKPLYIREGGSIPAIRFLEKEFGAPAAHLPCGQSTDSAHLDNERICLLNLIKAREIFAKVFGRL</sequence>
<dbReference type="Proteomes" id="UP001148629">
    <property type="component" value="Unassembled WGS sequence"/>
</dbReference>
<organism evidence="1 2">
    <name type="scientific">Fusarium decemcellulare</name>
    <dbReference type="NCBI Taxonomy" id="57161"/>
    <lineage>
        <taxon>Eukaryota</taxon>
        <taxon>Fungi</taxon>
        <taxon>Dikarya</taxon>
        <taxon>Ascomycota</taxon>
        <taxon>Pezizomycotina</taxon>
        <taxon>Sordariomycetes</taxon>
        <taxon>Hypocreomycetidae</taxon>
        <taxon>Hypocreales</taxon>
        <taxon>Nectriaceae</taxon>
        <taxon>Fusarium</taxon>
        <taxon>Fusarium decemcellulare species complex</taxon>
    </lineage>
</organism>
<evidence type="ECO:0000313" key="2">
    <source>
        <dbReference type="Proteomes" id="UP001148629"/>
    </source>
</evidence>
<proteinExistence type="predicted"/>
<protein>
    <submittedName>
        <fullName evidence="1">Uncharacterized protein</fullName>
    </submittedName>
</protein>
<dbReference type="EMBL" id="JANRMS010004218">
    <property type="protein sequence ID" value="KAJ3510566.1"/>
    <property type="molecule type" value="Genomic_DNA"/>
</dbReference>
<reference evidence="1" key="1">
    <citation type="submission" date="2022-08" db="EMBL/GenBank/DDBJ databases">
        <title>Genome Sequence of Fusarium decemcellulare.</title>
        <authorList>
            <person name="Buettner E."/>
        </authorList>
    </citation>
    <scope>NUCLEOTIDE SEQUENCE</scope>
    <source>
        <strain evidence="1">Babe19</strain>
    </source>
</reference>
<accession>A0ACC1RFE0</accession>
<gene>
    <name evidence="1" type="ORF">NM208_g15513</name>
</gene>
<keyword evidence="2" id="KW-1185">Reference proteome</keyword>
<name>A0ACC1RFE0_9HYPO</name>
<comment type="caution">
    <text evidence="1">The sequence shown here is derived from an EMBL/GenBank/DDBJ whole genome shotgun (WGS) entry which is preliminary data.</text>
</comment>